<evidence type="ECO:0000256" key="7">
    <source>
        <dbReference type="SAM" id="Phobius"/>
    </source>
</evidence>
<dbReference type="EMBL" id="CP013236">
    <property type="protein sequence ID" value="AMP16056.1"/>
    <property type="molecule type" value="Genomic_DNA"/>
</dbReference>
<feature type="transmembrane region" description="Helical" evidence="7">
    <location>
        <begin position="305"/>
        <end position="330"/>
    </location>
</feature>
<evidence type="ECO:0000256" key="6">
    <source>
        <dbReference type="SAM" id="MobiDB-lite"/>
    </source>
</evidence>
<dbReference type="GO" id="GO:0005886">
    <property type="term" value="C:plasma membrane"/>
    <property type="evidence" value="ECO:0007669"/>
    <property type="project" value="UniProtKB-SubCell"/>
</dbReference>
<dbReference type="EMBL" id="CP013234">
    <property type="protein sequence ID" value="AMP06124.1"/>
    <property type="molecule type" value="Genomic_DNA"/>
</dbReference>
<gene>
    <name evidence="9" type="ORF">CPter291_3822</name>
    <name evidence="8" type="ORF">CPter91_3803</name>
</gene>
<keyword evidence="11" id="KW-1185">Reference proteome</keyword>
<proteinExistence type="predicted"/>
<evidence type="ECO:0000313" key="11">
    <source>
        <dbReference type="Proteomes" id="UP000074914"/>
    </source>
</evidence>
<evidence type="ECO:0000313" key="9">
    <source>
        <dbReference type="EMBL" id="AMP16056.1"/>
    </source>
</evidence>
<feature type="transmembrane region" description="Helical" evidence="7">
    <location>
        <begin position="71"/>
        <end position="90"/>
    </location>
</feature>
<keyword evidence="5 7" id="KW-0472">Membrane</keyword>
<dbReference type="CDD" id="cd06581">
    <property type="entry name" value="TM_PBP1_LivM_like"/>
    <property type="match status" value="1"/>
</dbReference>
<dbReference type="GO" id="GO:0015658">
    <property type="term" value="F:branched-chain amino acid transmembrane transporter activity"/>
    <property type="evidence" value="ECO:0007669"/>
    <property type="project" value="InterPro"/>
</dbReference>
<reference evidence="10 11" key="1">
    <citation type="submission" date="2015-11" db="EMBL/GenBank/DDBJ databases">
        <title>Exploring the genomic traits of fungus-feeding bacterial genus Collimonas.</title>
        <authorList>
            <person name="Song C."/>
            <person name="Schmidt R."/>
            <person name="de Jager V."/>
            <person name="Krzyzanowska D."/>
            <person name="Jongedijk E."/>
            <person name="Cankar K."/>
            <person name="Beekwilder J."/>
            <person name="van Veen A."/>
            <person name="de Boer W."/>
            <person name="van Veen J.A."/>
            <person name="Garbeva P."/>
        </authorList>
    </citation>
    <scope>NUCLEOTIDE SEQUENCE [LARGE SCALE GENOMIC DNA]</scope>
    <source>
        <strain evidence="9 11">Ter291</strain>
        <strain evidence="8 10">Ter91</strain>
    </source>
</reference>
<dbReference type="InterPro" id="IPR043428">
    <property type="entry name" value="LivM-like"/>
</dbReference>
<dbReference type="STRING" id="279113.CPter91_3803"/>
<sequence>MANFFDTKKNPTKAYTSLVALAIMFMIFPFIAANFGNSWVRIMDFALLYIMLALGLNIVVGFAGLLDLGYIAFYAIGAYMTGLLASPQFASVLESFVNTYPAIGNFLVMICGPEIVQNGIHLSLWVIVPLGAALAGMFGAILGAPTLKLRGDYLAIVTLGFGEIIRIFMNNLNAPVNITNGPQGINLIDPIRIFGVSLAGERGSNATVYFGGFGMPSVNAYYFLFLVLCIAIIFISIRLQNSRLGRAWVAIREDEIAAKAMGINTRNMKLLAFSMGASFGGVAGAMFASFQGFVSPESFSLTESIAVLAMVVLGGMGHIPGVVLGGILLAALPEVLRHTVEPMQMAMFGKVLIDAEVLRQLLYGLAMVVIMLTRPAGLWPAPKHEDRPDADVDKPARASGVVEA</sequence>
<evidence type="ECO:0000256" key="5">
    <source>
        <dbReference type="ARBA" id="ARBA00023136"/>
    </source>
</evidence>
<keyword evidence="3 7" id="KW-0812">Transmembrane</keyword>
<feature type="region of interest" description="Disordered" evidence="6">
    <location>
        <begin position="382"/>
        <end position="404"/>
    </location>
</feature>
<dbReference type="PATRIC" id="fig|279113.10.peg.3821"/>
<comment type="subcellular location">
    <subcellularLocation>
        <location evidence="1">Cell membrane</location>
        <topology evidence="1">Multi-pass membrane protein</topology>
    </subcellularLocation>
</comment>
<keyword evidence="2" id="KW-1003">Cell membrane</keyword>
<evidence type="ECO:0000256" key="2">
    <source>
        <dbReference type="ARBA" id="ARBA00022475"/>
    </source>
</evidence>
<dbReference type="Proteomes" id="UP000074914">
    <property type="component" value="Chromosome"/>
</dbReference>
<dbReference type="OrthoDB" id="9814461at2"/>
<dbReference type="PANTHER" id="PTHR30482">
    <property type="entry name" value="HIGH-AFFINITY BRANCHED-CHAIN AMINO ACID TRANSPORT SYSTEM PERMEASE"/>
    <property type="match status" value="1"/>
</dbReference>
<evidence type="ECO:0000256" key="1">
    <source>
        <dbReference type="ARBA" id="ARBA00004651"/>
    </source>
</evidence>
<feature type="transmembrane region" description="Helical" evidence="7">
    <location>
        <begin position="14"/>
        <end position="33"/>
    </location>
</feature>
<feature type="transmembrane region" description="Helical" evidence="7">
    <location>
        <begin position="122"/>
        <end position="144"/>
    </location>
</feature>
<feature type="transmembrane region" description="Helical" evidence="7">
    <location>
        <begin position="220"/>
        <end position="237"/>
    </location>
</feature>
<dbReference type="AlphaFoldDB" id="A0A127Q7X1"/>
<feature type="transmembrane region" description="Helical" evidence="7">
    <location>
        <begin position="45"/>
        <end position="65"/>
    </location>
</feature>
<dbReference type="Pfam" id="PF02653">
    <property type="entry name" value="BPD_transp_2"/>
    <property type="match status" value="1"/>
</dbReference>
<organism evidence="8 10">
    <name type="scientific">Collimonas pratensis</name>
    <dbReference type="NCBI Taxonomy" id="279113"/>
    <lineage>
        <taxon>Bacteria</taxon>
        <taxon>Pseudomonadati</taxon>
        <taxon>Pseudomonadota</taxon>
        <taxon>Betaproteobacteria</taxon>
        <taxon>Burkholderiales</taxon>
        <taxon>Oxalobacteraceae</taxon>
        <taxon>Collimonas</taxon>
    </lineage>
</organism>
<protein>
    <submittedName>
        <fullName evidence="8">Branched-chain amino acid transport system / permease component family protein</fullName>
    </submittedName>
</protein>
<evidence type="ECO:0000313" key="10">
    <source>
        <dbReference type="Proteomes" id="UP000074561"/>
    </source>
</evidence>
<feature type="transmembrane region" description="Helical" evidence="7">
    <location>
        <begin position="270"/>
        <end position="293"/>
    </location>
</feature>
<dbReference type="RefSeq" id="WP_061942440.1">
    <property type="nucleotide sequence ID" value="NZ_CP013234.1"/>
</dbReference>
<dbReference type="InterPro" id="IPR001851">
    <property type="entry name" value="ABC_transp_permease"/>
</dbReference>
<dbReference type="KEGG" id="cpra:CPter91_3803"/>
<evidence type="ECO:0000256" key="3">
    <source>
        <dbReference type="ARBA" id="ARBA00022692"/>
    </source>
</evidence>
<keyword evidence="4 7" id="KW-1133">Transmembrane helix</keyword>
<name>A0A127Q7X1_9BURK</name>
<dbReference type="PANTHER" id="PTHR30482:SF10">
    <property type="entry name" value="HIGH-AFFINITY BRANCHED-CHAIN AMINO ACID TRANSPORT PROTEIN BRAE"/>
    <property type="match status" value="1"/>
</dbReference>
<feature type="compositionally biased region" description="Basic and acidic residues" evidence="6">
    <location>
        <begin position="382"/>
        <end position="396"/>
    </location>
</feature>
<dbReference type="Proteomes" id="UP000074561">
    <property type="component" value="Chromosome"/>
</dbReference>
<accession>A0A127Q7X1</accession>
<evidence type="ECO:0000313" key="8">
    <source>
        <dbReference type="EMBL" id="AMP06124.1"/>
    </source>
</evidence>
<evidence type="ECO:0000256" key="4">
    <source>
        <dbReference type="ARBA" id="ARBA00022989"/>
    </source>
</evidence>